<comment type="caution">
    <text evidence="1">The sequence shown here is derived from an EMBL/GenBank/DDBJ whole genome shotgun (WGS) entry which is preliminary data.</text>
</comment>
<reference evidence="1 2" key="1">
    <citation type="submission" date="2019-05" db="EMBL/GenBank/DDBJ databases">
        <title>Another draft genome of Portunus trituberculatus and its Hox gene families provides insights of decapod evolution.</title>
        <authorList>
            <person name="Jeong J.-H."/>
            <person name="Song I."/>
            <person name="Kim S."/>
            <person name="Choi T."/>
            <person name="Kim D."/>
            <person name="Ryu S."/>
            <person name="Kim W."/>
        </authorList>
    </citation>
    <scope>NUCLEOTIDE SEQUENCE [LARGE SCALE GENOMIC DNA]</scope>
    <source>
        <tissue evidence="1">Muscle</tissue>
    </source>
</reference>
<organism evidence="1 2">
    <name type="scientific">Portunus trituberculatus</name>
    <name type="common">Swimming crab</name>
    <name type="synonym">Neptunus trituberculatus</name>
    <dbReference type="NCBI Taxonomy" id="210409"/>
    <lineage>
        <taxon>Eukaryota</taxon>
        <taxon>Metazoa</taxon>
        <taxon>Ecdysozoa</taxon>
        <taxon>Arthropoda</taxon>
        <taxon>Crustacea</taxon>
        <taxon>Multicrustacea</taxon>
        <taxon>Malacostraca</taxon>
        <taxon>Eumalacostraca</taxon>
        <taxon>Eucarida</taxon>
        <taxon>Decapoda</taxon>
        <taxon>Pleocyemata</taxon>
        <taxon>Brachyura</taxon>
        <taxon>Eubrachyura</taxon>
        <taxon>Portunoidea</taxon>
        <taxon>Portunidae</taxon>
        <taxon>Portuninae</taxon>
        <taxon>Portunus</taxon>
    </lineage>
</organism>
<proteinExistence type="predicted"/>
<gene>
    <name evidence="1" type="ORF">E2C01_032643</name>
</gene>
<dbReference type="EMBL" id="VSRR010004265">
    <property type="protein sequence ID" value="MPC39122.1"/>
    <property type="molecule type" value="Genomic_DNA"/>
</dbReference>
<sequence>MWQIVTVAGHDFTETGITDGALAKDNKKTEKKPSKAARRGIQLCYSLRSEDYYFPDELPLTERTFADTLAQRKLYRRLYF</sequence>
<dbReference type="Proteomes" id="UP000324222">
    <property type="component" value="Unassembled WGS sequence"/>
</dbReference>
<evidence type="ECO:0000313" key="1">
    <source>
        <dbReference type="EMBL" id="MPC39122.1"/>
    </source>
</evidence>
<accession>A0A5B7EY13</accession>
<evidence type="ECO:0000313" key="2">
    <source>
        <dbReference type="Proteomes" id="UP000324222"/>
    </source>
</evidence>
<name>A0A5B7EY13_PORTR</name>
<keyword evidence="2" id="KW-1185">Reference proteome</keyword>
<protein>
    <submittedName>
        <fullName evidence="1">Uncharacterized protein</fullName>
    </submittedName>
</protein>
<dbReference type="AlphaFoldDB" id="A0A5B7EY13"/>